<gene>
    <name evidence="1" type="ORF">PMEA_00019100</name>
</gene>
<comment type="caution">
    <text evidence="1">The sequence shown here is derived from an EMBL/GenBank/DDBJ whole genome shotgun (WGS) entry which is preliminary data.</text>
</comment>
<evidence type="ECO:0000313" key="2">
    <source>
        <dbReference type="Proteomes" id="UP001159428"/>
    </source>
</evidence>
<reference evidence="1 2" key="1">
    <citation type="submission" date="2022-05" db="EMBL/GenBank/DDBJ databases">
        <authorList>
            <consortium name="Genoscope - CEA"/>
            <person name="William W."/>
        </authorList>
    </citation>
    <scope>NUCLEOTIDE SEQUENCE [LARGE SCALE GENOMIC DNA]</scope>
</reference>
<sequence>MPSNYKIEKKLKELNAKWDLQPIPGQAERVQLSFRESLEEQEISLQGKGVFHMNTKIKVKITAFKIDLPVFHSLVSSFTPYRRRKRVMTVKVTIPL</sequence>
<name>A0AAU9X7Q2_9CNID</name>
<protein>
    <submittedName>
        <fullName evidence="1">Uncharacterized protein</fullName>
    </submittedName>
</protein>
<dbReference type="EMBL" id="CALNXJ010000033">
    <property type="protein sequence ID" value="CAH3140041.1"/>
    <property type="molecule type" value="Genomic_DNA"/>
</dbReference>
<dbReference type="Proteomes" id="UP001159428">
    <property type="component" value="Unassembled WGS sequence"/>
</dbReference>
<dbReference type="AlphaFoldDB" id="A0AAU9X7Q2"/>
<keyword evidence="2" id="KW-1185">Reference proteome</keyword>
<accession>A0AAU9X7Q2</accession>
<organism evidence="1 2">
    <name type="scientific">Pocillopora meandrina</name>
    <dbReference type="NCBI Taxonomy" id="46732"/>
    <lineage>
        <taxon>Eukaryota</taxon>
        <taxon>Metazoa</taxon>
        <taxon>Cnidaria</taxon>
        <taxon>Anthozoa</taxon>
        <taxon>Hexacorallia</taxon>
        <taxon>Scleractinia</taxon>
        <taxon>Astrocoeniina</taxon>
        <taxon>Pocilloporidae</taxon>
        <taxon>Pocillopora</taxon>
    </lineage>
</organism>
<evidence type="ECO:0000313" key="1">
    <source>
        <dbReference type="EMBL" id="CAH3140041.1"/>
    </source>
</evidence>
<proteinExistence type="predicted"/>